<feature type="transmembrane region" description="Helical" evidence="1">
    <location>
        <begin position="181"/>
        <end position="199"/>
    </location>
</feature>
<evidence type="ECO:0000313" key="2">
    <source>
        <dbReference type="EMBL" id="HJB39284.1"/>
    </source>
</evidence>
<feature type="transmembrane region" description="Helical" evidence="1">
    <location>
        <begin position="273"/>
        <end position="292"/>
    </location>
</feature>
<feature type="transmembrane region" description="Helical" evidence="1">
    <location>
        <begin position="233"/>
        <end position="253"/>
    </location>
</feature>
<feature type="transmembrane region" description="Helical" evidence="1">
    <location>
        <begin position="499"/>
        <end position="522"/>
    </location>
</feature>
<feature type="transmembrane region" description="Helical" evidence="1">
    <location>
        <begin position="415"/>
        <end position="437"/>
    </location>
</feature>
<dbReference type="PROSITE" id="PS51257">
    <property type="entry name" value="PROKAR_LIPOPROTEIN"/>
    <property type="match status" value="1"/>
</dbReference>
<dbReference type="EMBL" id="DWYA01000027">
    <property type="protein sequence ID" value="HJB39284.1"/>
    <property type="molecule type" value="Genomic_DNA"/>
</dbReference>
<keyword evidence="1" id="KW-0472">Membrane</keyword>
<keyword evidence="1" id="KW-0812">Transmembrane</keyword>
<accession>A0A9D2M283</accession>
<comment type="caution">
    <text evidence="2">The sequence shown here is derived from an EMBL/GenBank/DDBJ whole genome shotgun (WGS) entry which is preliminary data.</text>
</comment>
<feature type="transmembrane region" description="Helical" evidence="1">
    <location>
        <begin position="205"/>
        <end position="226"/>
    </location>
</feature>
<sequence>MQTLKRAASPALMVVCAAFYLWAVACAGGRVTTMLICALYAALCIYAPGKSAARACGAKHAGLERTAALVFGASLFTLLSIAASVTGAWLLLWLPLVWTAWDMFQHRRELSWKTPRANLLLPLLTVLTVAAAVLPQAHPSAAGQIVPNHDFYWNLGNVESFLNGFPPSDLRFSGYTLTYHWLTELFCAGFTMASGGAAYDVTAFFVPAVTLLALLAVLFECGALFLGANKRFVTLFVWLTLFGGCASLWKVIARGYSPFWNMNMRHLLTNINGVATGTLFLAAFSAGVWVLWQKEVPRWAYGMGAAAFLLLTLAKGPVGGIAAPALAAACVWECGKALWKKQPLAKPLHRAAFAVCILVLFGAVYSWLFSAGAGTSVHFDIDGTLGKSYFVNVLAALQARFPALYPLLIPLFWVLQTLCFAPFGALFALVGGVLWLWRRGSAAPPWVFAAAGALGGFLAFYLFDHEAMSQMYFAFAGLFFCNLIGVKALSVLWPRRIVQAVGAAVLAVCFATGGCTAFWLGAQAVHPSESPRDLTLTAAEEQAMKVLRSEMQPGETFVTNRIHTGKALEGLSNVYTGLSGRQCYMEGFKYAISNLGVTSEEALARVQKAKDVFSAQTGAQAADALPEGVQVIVYSKHAAQSGWDVLEGEPCLAEQWAEDGALSLIFENEDTMIFRAA</sequence>
<evidence type="ECO:0000256" key="1">
    <source>
        <dbReference type="SAM" id="Phobius"/>
    </source>
</evidence>
<dbReference type="Proteomes" id="UP000824209">
    <property type="component" value="Unassembled WGS sequence"/>
</dbReference>
<reference evidence="2" key="1">
    <citation type="journal article" date="2021" name="PeerJ">
        <title>Extensive microbial diversity within the chicken gut microbiome revealed by metagenomics and culture.</title>
        <authorList>
            <person name="Gilroy R."/>
            <person name="Ravi A."/>
            <person name="Getino M."/>
            <person name="Pursley I."/>
            <person name="Horton D.L."/>
            <person name="Alikhan N.F."/>
            <person name="Baker D."/>
            <person name="Gharbi K."/>
            <person name="Hall N."/>
            <person name="Watson M."/>
            <person name="Adriaenssens E.M."/>
            <person name="Foster-Nyarko E."/>
            <person name="Jarju S."/>
            <person name="Secka A."/>
            <person name="Antonio M."/>
            <person name="Oren A."/>
            <person name="Chaudhuri R.R."/>
            <person name="La Ragione R."/>
            <person name="Hildebrand F."/>
            <person name="Pallen M.J."/>
        </authorList>
    </citation>
    <scope>NUCLEOTIDE SEQUENCE</scope>
    <source>
        <strain evidence="2">ChiBcec8-14828</strain>
    </source>
</reference>
<organism evidence="2 3">
    <name type="scientific">Candidatus Ruthenibacterium avium</name>
    <dbReference type="NCBI Taxonomy" id="2838751"/>
    <lineage>
        <taxon>Bacteria</taxon>
        <taxon>Bacillati</taxon>
        <taxon>Bacillota</taxon>
        <taxon>Clostridia</taxon>
        <taxon>Eubacteriales</taxon>
        <taxon>Oscillospiraceae</taxon>
        <taxon>Ruthenibacterium</taxon>
    </lineage>
</organism>
<feature type="transmembrane region" description="Helical" evidence="1">
    <location>
        <begin position="116"/>
        <end position="134"/>
    </location>
</feature>
<name>A0A9D2M283_9FIRM</name>
<feature type="transmembrane region" description="Helical" evidence="1">
    <location>
        <begin position="31"/>
        <end position="48"/>
    </location>
</feature>
<protein>
    <submittedName>
        <fullName evidence="2">Uncharacterized protein</fullName>
    </submittedName>
</protein>
<feature type="transmembrane region" description="Helical" evidence="1">
    <location>
        <begin position="351"/>
        <end position="369"/>
    </location>
</feature>
<keyword evidence="1" id="KW-1133">Transmembrane helix</keyword>
<evidence type="ECO:0000313" key="3">
    <source>
        <dbReference type="Proteomes" id="UP000824209"/>
    </source>
</evidence>
<reference evidence="2" key="2">
    <citation type="submission" date="2021-04" db="EMBL/GenBank/DDBJ databases">
        <authorList>
            <person name="Gilroy R."/>
        </authorList>
    </citation>
    <scope>NUCLEOTIDE SEQUENCE</scope>
    <source>
        <strain evidence="2">ChiBcec8-14828</strain>
    </source>
</reference>
<proteinExistence type="predicted"/>
<feature type="transmembrane region" description="Helical" evidence="1">
    <location>
        <begin position="472"/>
        <end position="493"/>
    </location>
</feature>
<feature type="transmembrane region" description="Helical" evidence="1">
    <location>
        <begin position="443"/>
        <end position="463"/>
    </location>
</feature>
<gene>
    <name evidence="2" type="ORF">H9943_02680</name>
</gene>
<dbReference type="AlphaFoldDB" id="A0A9D2M283"/>
<feature type="transmembrane region" description="Helical" evidence="1">
    <location>
        <begin position="69"/>
        <end position="96"/>
    </location>
</feature>